<keyword evidence="7" id="KW-0964">Secreted</keyword>
<dbReference type="CDD" id="cd15798">
    <property type="entry name" value="PMEI-like_3"/>
    <property type="match status" value="1"/>
</dbReference>
<dbReference type="InterPro" id="IPR012334">
    <property type="entry name" value="Pectin_lyas_fold"/>
</dbReference>
<evidence type="ECO:0000259" key="14">
    <source>
        <dbReference type="SMART" id="SM00856"/>
    </source>
</evidence>
<evidence type="ECO:0000256" key="4">
    <source>
        <dbReference type="ARBA" id="ARBA00007786"/>
    </source>
</evidence>
<keyword evidence="10" id="KW-0961">Cell wall biogenesis/degradation</keyword>
<keyword evidence="16" id="KW-1185">Reference proteome</keyword>
<comment type="similarity">
    <text evidence="3">In the N-terminal section; belongs to the PMEI family.</text>
</comment>
<keyword evidence="6" id="KW-0134">Cell wall</keyword>
<dbReference type="Gene3D" id="1.20.140.40">
    <property type="entry name" value="Invertase/pectin methylesterase inhibitor family protein"/>
    <property type="match status" value="1"/>
</dbReference>
<reference evidence="15" key="1">
    <citation type="submission" date="2023-05" db="EMBL/GenBank/DDBJ databases">
        <authorList>
            <person name="Huff M."/>
        </authorList>
    </citation>
    <scope>NUCLEOTIDE SEQUENCE</scope>
</reference>
<comment type="pathway">
    <text evidence="2 13">Glycan metabolism; pectin degradation; 2-dehydro-3-deoxy-D-gluconate from pectin: step 1/5.</text>
</comment>
<dbReference type="InterPro" id="IPR000070">
    <property type="entry name" value="Pectinesterase_cat"/>
</dbReference>
<dbReference type="PANTHER" id="PTHR31707">
    <property type="entry name" value="PECTINESTERASE"/>
    <property type="match status" value="1"/>
</dbReference>
<dbReference type="Pfam" id="PF04043">
    <property type="entry name" value="PMEI"/>
    <property type="match status" value="1"/>
</dbReference>
<dbReference type="EMBL" id="OU503043">
    <property type="protein sequence ID" value="CAI9766613.1"/>
    <property type="molecule type" value="Genomic_DNA"/>
</dbReference>
<feature type="domain" description="Pectinesterase inhibitor" evidence="14">
    <location>
        <begin position="24"/>
        <end position="176"/>
    </location>
</feature>
<dbReference type="Pfam" id="PF01095">
    <property type="entry name" value="Pectinesterase"/>
    <property type="match status" value="1"/>
</dbReference>
<sequence>MGAPKCIVLLLIVISGFSTASLAAIEEDVRTKCAFTRYPKLCVQTLTRLGLSGNQHVDFMSALVNKTISEINVPISKFEQLSSHFVSEDAQLARIMDHCHELLTMSIKWLNCSLVALRESPRKRKEEVQTWLSAAITFQQTCKDAVEAQAPSNVFLAEISRKMDYLSELTSNPLALVNQIPGNSKNKIFTGRHLLEEEFFPSWVPRSDRKLLQSKKIKANVIVAKDGSGNYKTISGAIQAATGSRFIIYVKSGIYNEKINSNKYGIMLIGDGKYSTIITASSSVAGGSMLLDSATFKITGNGFIARDIGFQNTAGPQGAQAVALAIASDLSVLYRCSISGYQDSLYAVSLRQFYRECDIYGTIDFIFGNAAAVIQSSNLILRQPVVGAYNVILANGRTDPGQTTGFSIQNCKITVSSDFSPVKHSYKSYLGRPWKQFSRAVVMESNIGDAIAPQGWIEWPVANFFSYSTLYFAEYANTGPGAGTFGRVKWPGFHVIGETEAYKFTVDFIDGTGWLPDTGVPFLPGLGGPIPADYSLN</sequence>
<feature type="active site" evidence="12">
    <location>
        <position position="364"/>
    </location>
</feature>
<evidence type="ECO:0000256" key="13">
    <source>
        <dbReference type="RuleBase" id="RU000589"/>
    </source>
</evidence>
<feature type="signal peptide" evidence="13">
    <location>
        <begin position="1"/>
        <end position="23"/>
    </location>
</feature>
<name>A0AAD1ZBH5_9LAMI</name>
<evidence type="ECO:0000256" key="12">
    <source>
        <dbReference type="PROSITE-ProRule" id="PRU10040"/>
    </source>
</evidence>
<keyword evidence="13" id="KW-0732">Signal</keyword>
<dbReference type="PROSITE" id="PS00503">
    <property type="entry name" value="PECTINESTERASE_2"/>
    <property type="match status" value="1"/>
</dbReference>
<dbReference type="GO" id="GO:0042545">
    <property type="term" value="P:cell wall modification"/>
    <property type="evidence" value="ECO:0007669"/>
    <property type="project" value="UniProtKB-UniRule"/>
</dbReference>
<comment type="catalytic activity">
    <reaction evidence="11 13">
        <text>[(1-&gt;4)-alpha-D-galacturonosyl methyl ester](n) + n H2O = [(1-&gt;4)-alpha-D-galacturonosyl](n) + n methanol + n H(+)</text>
        <dbReference type="Rhea" id="RHEA:22380"/>
        <dbReference type="Rhea" id="RHEA-COMP:14570"/>
        <dbReference type="Rhea" id="RHEA-COMP:14573"/>
        <dbReference type="ChEBI" id="CHEBI:15377"/>
        <dbReference type="ChEBI" id="CHEBI:15378"/>
        <dbReference type="ChEBI" id="CHEBI:17790"/>
        <dbReference type="ChEBI" id="CHEBI:140522"/>
        <dbReference type="ChEBI" id="CHEBI:140523"/>
        <dbReference type="EC" id="3.1.1.11"/>
    </reaction>
</comment>
<organism evidence="15 16">
    <name type="scientific">Fraxinus pennsylvanica</name>
    <dbReference type="NCBI Taxonomy" id="56036"/>
    <lineage>
        <taxon>Eukaryota</taxon>
        <taxon>Viridiplantae</taxon>
        <taxon>Streptophyta</taxon>
        <taxon>Embryophyta</taxon>
        <taxon>Tracheophyta</taxon>
        <taxon>Spermatophyta</taxon>
        <taxon>Magnoliopsida</taxon>
        <taxon>eudicotyledons</taxon>
        <taxon>Gunneridae</taxon>
        <taxon>Pentapetalae</taxon>
        <taxon>asterids</taxon>
        <taxon>lamiids</taxon>
        <taxon>Lamiales</taxon>
        <taxon>Oleaceae</taxon>
        <taxon>Oleeae</taxon>
        <taxon>Fraxinus</taxon>
    </lineage>
</organism>
<dbReference type="GO" id="GO:0004857">
    <property type="term" value="F:enzyme inhibitor activity"/>
    <property type="evidence" value="ECO:0007669"/>
    <property type="project" value="InterPro"/>
</dbReference>
<comment type="similarity">
    <text evidence="4">In the C-terminal section; belongs to the pectinesterase family.</text>
</comment>
<dbReference type="AlphaFoldDB" id="A0AAD1ZBH5"/>
<comment type="subcellular location">
    <subcellularLocation>
        <location evidence="1">Secreted</location>
        <location evidence="1">Cell wall</location>
    </subcellularLocation>
</comment>
<evidence type="ECO:0000256" key="5">
    <source>
        <dbReference type="ARBA" id="ARBA00013229"/>
    </source>
</evidence>
<dbReference type="FunFam" id="1.20.140.40:FF:000024">
    <property type="entry name" value="Pectinesterase"/>
    <property type="match status" value="1"/>
</dbReference>
<gene>
    <name evidence="15" type="ORF">FPE_LOCUS14043</name>
</gene>
<evidence type="ECO:0000256" key="2">
    <source>
        <dbReference type="ARBA" id="ARBA00005184"/>
    </source>
</evidence>
<dbReference type="InterPro" id="IPR033131">
    <property type="entry name" value="Pectinesterase_Asp_AS"/>
</dbReference>
<keyword evidence="9 13" id="KW-0063">Aspartyl esterase</keyword>
<evidence type="ECO:0000313" key="16">
    <source>
        <dbReference type="Proteomes" id="UP000834106"/>
    </source>
</evidence>
<evidence type="ECO:0000256" key="3">
    <source>
        <dbReference type="ARBA" id="ARBA00006027"/>
    </source>
</evidence>
<dbReference type="SUPFAM" id="SSF51126">
    <property type="entry name" value="Pectin lyase-like"/>
    <property type="match status" value="1"/>
</dbReference>
<dbReference type="GO" id="GO:0030599">
    <property type="term" value="F:pectinesterase activity"/>
    <property type="evidence" value="ECO:0007669"/>
    <property type="project" value="UniProtKB-UniRule"/>
</dbReference>
<dbReference type="SMART" id="SM00856">
    <property type="entry name" value="PMEI"/>
    <property type="match status" value="1"/>
</dbReference>
<protein>
    <recommendedName>
        <fullName evidence="5 13">Pectinesterase</fullName>
        <ecNumber evidence="5 13">3.1.1.11</ecNumber>
    </recommendedName>
</protein>
<evidence type="ECO:0000313" key="15">
    <source>
        <dbReference type="EMBL" id="CAI9766613.1"/>
    </source>
</evidence>
<evidence type="ECO:0000256" key="10">
    <source>
        <dbReference type="ARBA" id="ARBA00023316"/>
    </source>
</evidence>
<dbReference type="EC" id="3.1.1.11" evidence="5 13"/>
<evidence type="ECO:0000256" key="1">
    <source>
        <dbReference type="ARBA" id="ARBA00004191"/>
    </source>
</evidence>
<dbReference type="GO" id="GO:0045490">
    <property type="term" value="P:pectin catabolic process"/>
    <property type="evidence" value="ECO:0007669"/>
    <property type="project" value="UniProtKB-UniRule"/>
</dbReference>
<evidence type="ECO:0000256" key="6">
    <source>
        <dbReference type="ARBA" id="ARBA00022512"/>
    </source>
</evidence>
<evidence type="ECO:0000256" key="11">
    <source>
        <dbReference type="ARBA" id="ARBA00047928"/>
    </source>
</evidence>
<feature type="chain" id="PRO_5041775541" description="Pectinesterase" evidence="13">
    <location>
        <begin position="24"/>
        <end position="537"/>
    </location>
</feature>
<proteinExistence type="inferred from homology"/>
<dbReference type="InterPro" id="IPR006501">
    <property type="entry name" value="Pectinesterase_inhib_dom"/>
</dbReference>
<dbReference type="FunFam" id="2.160.20.10:FF:000001">
    <property type="entry name" value="Pectinesterase"/>
    <property type="match status" value="1"/>
</dbReference>
<dbReference type="Proteomes" id="UP000834106">
    <property type="component" value="Chromosome 8"/>
</dbReference>
<dbReference type="NCBIfam" id="TIGR01614">
    <property type="entry name" value="PME_inhib"/>
    <property type="match status" value="1"/>
</dbReference>
<accession>A0AAD1ZBH5</accession>
<keyword evidence="8 13" id="KW-0378">Hydrolase</keyword>
<evidence type="ECO:0000256" key="9">
    <source>
        <dbReference type="ARBA" id="ARBA00023085"/>
    </source>
</evidence>
<dbReference type="Gene3D" id="2.160.20.10">
    <property type="entry name" value="Single-stranded right-handed beta-helix, Pectin lyase-like"/>
    <property type="match status" value="1"/>
</dbReference>
<evidence type="ECO:0000256" key="7">
    <source>
        <dbReference type="ARBA" id="ARBA00022525"/>
    </source>
</evidence>
<dbReference type="SUPFAM" id="SSF101148">
    <property type="entry name" value="Plant invertase/pectin methylesterase inhibitor"/>
    <property type="match status" value="1"/>
</dbReference>
<dbReference type="InterPro" id="IPR035513">
    <property type="entry name" value="Invertase/methylesterase_inhib"/>
</dbReference>
<dbReference type="InterPro" id="IPR011050">
    <property type="entry name" value="Pectin_lyase_fold/virulence"/>
</dbReference>
<evidence type="ECO:0000256" key="8">
    <source>
        <dbReference type="ARBA" id="ARBA00022801"/>
    </source>
</evidence>